<dbReference type="GeneID" id="65130039"/>
<dbReference type="EMBL" id="MT774390">
    <property type="protein sequence ID" value="QOR59453.1"/>
    <property type="molecule type" value="Genomic_DNA"/>
</dbReference>
<name>A0A7M1RYD3_9CAUD</name>
<evidence type="ECO:0000256" key="1">
    <source>
        <dbReference type="ARBA" id="ARBA00001946"/>
    </source>
</evidence>
<evidence type="ECO:0000259" key="3">
    <source>
        <dbReference type="PROSITE" id="PS50164"/>
    </source>
</evidence>
<keyword evidence="5" id="KW-1185">Reference proteome</keyword>
<dbReference type="Gene3D" id="1.10.10.10">
    <property type="entry name" value="Winged helix-like DNA-binding domain superfamily/Winged helix DNA-binding domain"/>
    <property type="match status" value="1"/>
</dbReference>
<accession>A0A7M1RYD3</accession>
<reference evidence="4 5" key="1">
    <citation type="submission" date="2020-07" db="EMBL/GenBank/DDBJ databases">
        <title>Taxonomic proposal: Crassvirales, a new order of highly abundant and diverse bacterial viruses.</title>
        <authorList>
            <person name="Shkoporov A.N."/>
            <person name="Stockdale S.R."/>
            <person name="Guerin E."/>
            <person name="Ross R.P."/>
            <person name="Hill C."/>
        </authorList>
    </citation>
    <scope>NUCLEOTIDE SEQUENCE [LARGE SCALE GENOMIC DNA]</scope>
</reference>
<dbReference type="Pfam" id="PF01541">
    <property type="entry name" value="GIY-YIG"/>
    <property type="match status" value="1"/>
</dbReference>
<evidence type="ECO:0000256" key="2">
    <source>
        <dbReference type="ARBA" id="ARBA00022842"/>
    </source>
</evidence>
<dbReference type="GO" id="GO:0004519">
    <property type="term" value="F:endonuclease activity"/>
    <property type="evidence" value="ECO:0007669"/>
    <property type="project" value="UniProtKB-KW"/>
</dbReference>
<dbReference type="KEGG" id="vg:65130039"/>
<feature type="domain" description="GIY-YIG" evidence="3">
    <location>
        <begin position="3"/>
        <end position="85"/>
    </location>
</feature>
<dbReference type="SMART" id="SM00497">
    <property type="entry name" value="IENR1"/>
    <property type="match status" value="1"/>
</dbReference>
<evidence type="ECO:0000313" key="4">
    <source>
        <dbReference type="EMBL" id="QOR59453.1"/>
    </source>
</evidence>
<comment type="cofactor">
    <cofactor evidence="1">
        <name>Mg(2+)</name>
        <dbReference type="ChEBI" id="CHEBI:18420"/>
    </cofactor>
</comment>
<keyword evidence="4" id="KW-0378">Hydrolase</keyword>
<dbReference type="Proteomes" id="UP000593882">
    <property type="component" value="Segment"/>
</dbReference>
<dbReference type="NCBIfam" id="TIGR01453">
    <property type="entry name" value="grpIintron_endo"/>
    <property type="match status" value="1"/>
</dbReference>
<protein>
    <submittedName>
        <fullName evidence="4">Endonuclease</fullName>
    </submittedName>
</protein>
<keyword evidence="4" id="KW-0540">Nuclease</keyword>
<evidence type="ECO:0000313" key="5">
    <source>
        <dbReference type="Proteomes" id="UP000593882"/>
    </source>
</evidence>
<dbReference type="RefSeq" id="YP_010111611.1">
    <property type="nucleotide sequence ID" value="NC_055883.1"/>
</dbReference>
<dbReference type="InterPro" id="IPR006350">
    <property type="entry name" value="Intron_endoG1"/>
</dbReference>
<sequence length="227" mass="26255">MEEKYIVYLHINKTNNKVYVGITSMAVNNRWREGKGYIKCEIMNRAILKYGWNNFEHIILCKTSKDRAIVLEQYLIRHYKRKGLSYNISNGGQGVGTVSEYTKNKLRKYVGSKASMYGKHPSKETIEKRVSTRKALGHYAKDMPWLAKYRLRKGKDSPLFGKAPSENTLLAHRKIILQFNLDGEFIKEFNSIKEASEEIGVSKSAIVHCLKGKTKKAGGYKWKYKYE</sequence>
<dbReference type="SUPFAM" id="SSF64496">
    <property type="entry name" value="DNA-binding domain of intron-encoded endonucleases"/>
    <property type="match status" value="1"/>
</dbReference>
<dbReference type="InterPro" id="IPR035901">
    <property type="entry name" value="GIY-YIG_endonuc_sf"/>
</dbReference>
<dbReference type="SUPFAM" id="SSF82771">
    <property type="entry name" value="GIY-YIG endonuclease"/>
    <property type="match status" value="1"/>
</dbReference>
<dbReference type="InterPro" id="IPR054307">
    <property type="entry name" value="I-HmuI_NUMOD-like"/>
</dbReference>
<keyword evidence="4" id="KW-0255">Endonuclease</keyword>
<organism evidence="4 5">
    <name type="scientific">uncultured phage cr85_1</name>
    <dbReference type="NCBI Taxonomy" id="2772074"/>
    <lineage>
        <taxon>Viruses</taxon>
        <taxon>Duplodnaviria</taxon>
        <taxon>Heunggongvirae</taxon>
        <taxon>Uroviricota</taxon>
        <taxon>Caudoviricetes</taxon>
        <taxon>Crassvirales</taxon>
        <taxon>Steigviridae</taxon>
        <taxon>Asinivirinae</taxon>
        <taxon>Kahnovirus</taxon>
        <taxon>Kahnovirus oralis</taxon>
    </lineage>
</organism>
<keyword evidence="2" id="KW-0460">Magnesium</keyword>
<dbReference type="PROSITE" id="PS50164">
    <property type="entry name" value="GIY_YIG"/>
    <property type="match status" value="1"/>
</dbReference>
<dbReference type="Pfam" id="PF22083">
    <property type="entry name" value="I-HmuI_NUMOD-like"/>
    <property type="match status" value="1"/>
</dbReference>
<dbReference type="InterPro" id="IPR036388">
    <property type="entry name" value="WH-like_DNA-bd_sf"/>
</dbReference>
<dbReference type="InterPro" id="IPR003647">
    <property type="entry name" value="Intron_nuc_1_rpt"/>
</dbReference>
<dbReference type="InterPro" id="IPR000305">
    <property type="entry name" value="GIY-YIG_endonuc"/>
</dbReference>
<proteinExistence type="predicted"/>
<dbReference type="Gene3D" id="3.40.1440.10">
    <property type="entry name" value="GIY-YIG endonuclease"/>
    <property type="match status" value="1"/>
</dbReference>
<dbReference type="SMART" id="SM00465">
    <property type="entry name" value="GIYc"/>
    <property type="match status" value="1"/>
</dbReference>